<comment type="similarity">
    <text evidence="4">Belongs to the IspD/TarI cytidylyltransferase family. TarI subfamily.</text>
</comment>
<dbReference type="CDD" id="cd02516">
    <property type="entry name" value="CDP-ME_synthetase"/>
    <property type="match status" value="1"/>
</dbReference>
<dbReference type="InterPro" id="IPR034709">
    <property type="entry name" value="TarI"/>
</dbReference>
<dbReference type="EMBL" id="CP028102">
    <property type="protein sequence ID" value="AVQ19849.1"/>
    <property type="molecule type" value="Genomic_DNA"/>
</dbReference>
<proteinExistence type="inferred from homology"/>
<organism evidence="5 6">
    <name type="scientific">Fusobacterium mortiferum ATCC 9817</name>
    <dbReference type="NCBI Taxonomy" id="469616"/>
    <lineage>
        <taxon>Bacteria</taxon>
        <taxon>Fusobacteriati</taxon>
        <taxon>Fusobacteriota</taxon>
        <taxon>Fusobacteriia</taxon>
        <taxon>Fusobacteriales</taxon>
        <taxon>Fusobacteriaceae</taxon>
        <taxon>Fusobacterium</taxon>
    </lineage>
</organism>
<evidence type="ECO:0000313" key="5">
    <source>
        <dbReference type="EMBL" id="AVQ19849.1"/>
    </source>
</evidence>
<evidence type="ECO:0000256" key="3">
    <source>
        <dbReference type="ARBA" id="ARBA00023316"/>
    </source>
</evidence>
<keyword evidence="1 4" id="KW-0808">Transferase</keyword>
<evidence type="ECO:0000313" key="6">
    <source>
        <dbReference type="Proteomes" id="UP000240258"/>
    </source>
</evidence>
<dbReference type="GO" id="GO:0050518">
    <property type="term" value="F:2-C-methyl-D-erythritol 4-phosphate cytidylyltransferase activity"/>
    <property type="evidence" value="ECO:0007669"/>
    <property type="project" value="UniProtKB-EC"/>
</dbReference>
<dbReference type="Pfam" id="PF01128">
    <property type="entry name" value="IspD"/>
    <property type="match status" value="1"/>
</dbReference>
<sequence>MIFGAILAGGTGSRMGLTNMPKQFLELGDKPIIIHTLQKFLLNLKFDVIYLGVHENWTGYMEDLIEKYIVDEENKNRIKIISGGADRNSTIMNIVEDIEKNYILTNEDIIVTHDAVRPFITSRILEENIEISLKYGACDTVIPAIDTIVVSENNEIIKEIPNRQYMYQGQTPQSFKILELKNLYNELSKEEKEILTDACKIFVIKGKEVHLVRGEISNLKITTQEDYKIAQAMIGVKLND</sequence>
<comment type="caution">
    <text evidence="4">Lacks conserved residue(s) required for the propagation of feature annotation.</text>
</comment>
<keyword evidence="2 4" id="KW-0548">Nucleotidyltransferase</keyword>
<feature type="binding site" evidence="4">
    <location>
        <begin position="7"/>
        <end position="10"/>
    </location>
    <ligand>
        <name>CTP</name>
        <dbReference type="ChEBI" id="CHEBI:37563"/>
    </ligand>
</feature>
<reference evidence="6" key="1">
    <citation type="journal article" date="2018" name="MSphere">
        <title>Fusobacterium Genomics Using MinION and Illumina Sequencing Enables Genome Completion and Correction.</title>
        <authorList>
            <person name="Todd S.M."/>
            <person name="Settlage R.E."/>
            <person name="Lahmers K.K."/>
            <person name="Slade D.J."/>
        </authorList>
    </citation>
    <scope>NUCLEOTIDE SEQUENCE [LARGE SCALE GENOMIC DNA]</scope>
    <source>
        <strain evidence="6">ATCC 9817</strain>
    </source>
</reference>
<dbReference type="SUPFAM" id="SSF53448">
    <property type="entry name" value="Nucleotide-diphospho-sugar transferases"/>
    <property type="match status" value="1"/>
</dbReference>
<keyword evidence="3" id="KW-0961">Cell wall biogenesis/degradation</keyword>
<dbReference type="Gene3D" id="3.90.550.10">
    <property type="entry name" value="Spore Coat Polysaccharide Biosynthesis Protein SpsA, Chain A"/>
    <property type="match status" value="1"/>
</dbReference>
<dbReference type="InterPro" id="IPR018294">
    <property type="entry name" value="ISPD_synthase_CS"/>
</dbReference>
<gene>
    <name evidence="5" type="ORF">C4N19_12410</name>
</gene>
<feature type="site" description="Transition state stabilizer" evidence="4">
    <location>
        <position position="22"/>
    </location>
</feature>
<feature type="site" description="Transition state stabilizer" evidence="4">
    <location>
        <position position="14"/>
    </location>
</feature>
<dbReference type="NCBIfam" id="NF001183">
    <property type="entry name" value="PRK00155.1-3"/>
    <property type="match status" value="1"/>
</dbReference>
<feature type="site" description="Positions ribitol 5-phosphate for the nucleophilic attack" evidence="4">
    <location>
        <position position="163"/>
    </location>
</feature>
<dbReference type="PROSITE" id="PS01295">
    <property type="entry name" value="ISPD"/>
    <property type="match status" value="1"/>
</dbReference>
<dbReference type="GeneID" id="62764344"/>
<dbReference type="Proteomes" id="UP000240258">
    <property type="component" value="Chromosome"/>
</dbReference>
<dbReference type="PANTHER" id="PTHR32125">
    <property type="entry name" value="2-C-METHYL-D-ERYTHRITOL 4-PHOSPHATE CYTIDYLYLTRANSFERASE, CHLOROPLASTIC"/>
    <property type="match status" value="1"/>
</dbReference>
<dbReference type="PANTHER" id="PTHR32125:SF8">
    <property type="entry name" value="RIBITOL-5-PHOSPHATE CYTIDYLYLTRANSFERASE"/>
    <property type="match status" value="1"/>
</dbReference>
<feature type="binding site" evidence="4">
    <location>
        <begin position="84"/>
        <end position="90"/>
    </location>
    <ligand>
        <name>CTP</name>
        <dbReference type="ChEBI" id="CHEBI:37563"/>
    </ligand>
</feature>
<dbReference type="RefSeq" id="WP_005886702.1">
    <property type="nucleotide sequence ID" value="NZ_CP028102.1"/>
</dbReference>
<comment type="catalytic activity">
    <reaction evidence="4">
        <text>D-ribitol 5-phosphate + CTP + H(+) = CDP-L-ribitol + diphosphate</text>
        <dbReference type="Rhea" id="RHEA:12456"/>
        <dbReference type="ChEBI" id="CHEBI:15378"/>
        <dbReference type="ChEBI" id="CHEBI:33019"/>
        <dbReference type="ChEBI" id="CHEBI:37563"/>
        <dbReference type="ChEBI" id="CHEBI:57608"/>
        <dbReference type="ChEBI" id="CHEBI:57695"/>
        <dbReference type="EC" id="2.7.7.40"/>
    </reaction>
</comment>
<accession>A0ABM6TZL2</accession>
<comment type="function">
    <text evidence="4">Catalyzes the transfer of the cytidylyl group of CTP to D-ribitol 5-phosphate.</text>
</comment>
<feature type="site" description="Positions ribitol 5-phosphate for the nucleophilic attack" evidence="4">
    <location>
        <position position="220"/>
    </location>
</feature>
<keyword evidence="6" id="KW-1185">Reference proteome</keyword>
<dbReference type="InterPro" id="IPR050088">
    <property type="entry name" value="IspD/TarI_cytidylyltransf_bact"/>
</dbReference>
<dbReference type="InterPro" id="IPR029044">
    <property type="entry name" value="Nucleotide-diphossugar_trans"/>
</dbReference>
<evidence type="ECO:0000256" key="1">
    <source>
        <dbReference type="ARBA" id="ARBA00022679"/>
    </source>
</evidence>
<dbReference type="InterPro" id="IPR034683">
    <property type="entry name" value="IspD/TarI"/>
</dbReference>
<protein>
    <recommendedName>
        <fullName evidence="4">Ribitol-5-phosphate cytidylyltransferase</fullName>
        <ecNumber evidence="4">2.7.7.40</ecNumber>
    </recommendedName>
</protein>
<evidence type="ECO:0000256" key="4">
    <source>
        <dbReference type="HAMAP-Rule" id="MF_02068"/>
    </source>
</evidence>
<dbReference type="EC" id="2.7.7.40" evidence="4"/>
<dbReference type="HAMAP" id="MF_02068">
    <property type="entry name" value="TarI"/>
    <property type="match status" value="1"/>
</dbReference>
<name>A0ABM6TZL2_FUSMR</name>
<evidence type="ECO:0000256" key="2">
    <source>
        <dbReference type="ARBA" id="ARBA00022695"/>
    </source>
</evidence>